<sequence length="105" mass="10621">MKVYLVSLAAGILVGIIYALLQVRSPAPPAIALLGLLGMLMGEQVVPPIKRMLAGEPVSVAWFRSECVPKITGAPLTPAKGSPASQVAQAVPVPPAAAGNGKRGG</sequence>
<evidence type="ECO:0000256" key="1">
    <source>
        <dbReference type="SAM" id="MobiDB-lite"/>
    </source>
</evidence>
<keyword evidence="3" id="KW-1185">Reference proteome</keyword>
<proteinExistence type="predicted"/>
<accession>A0ABT6AVL7</accession>
<dbReference type="RefSeq" id="WP_276267071.1">
    <property type="nucleotide sequence ID" value="NZ_JARJLM010000453.1"/>
</dbReference>
<dbReference type="InterPro" id="IPR020017">
    <property type="entry name" value="XapX_domain"/>
</dbReference>
<dbReference type="NCBIfam" id="TIGR03510">
    <property type="entry name" value="XapX"/>
    <property type="match status" value="1"/>
</dbReference>
<reference evidence="2 3" key="1">
    <citation type="submission" date="2023-03" db="EMBL/GenBank/DDBJ databases">
        <title>Draft assemblies of triclosan tolerant bacteria isolated from returned activated sludge.</title>
        <authorList>
            <person name="Van Hamelsveld S."/>
        </authorList>
    </citation>
    <scope>NUCLEOTIDE SEQUENCE [LARGE SCALE GENOMIC DNA]</scope>
    <source>
        <strain evidence="2 3">GW210010_S58</strain>
    </source>
</reference>
<organism evidence="2 3">
    <name type="scientific">Cupriavidus basilensis</name>
    <dbReference type="NCBI Taxonomy" id="68895"/>
    <lineage>
        <taxon>Bacteria</taxon>
        <taxon>Pseudomonadati</taxon>
        <taxon>Pseudomonadota</taxon>
        <taxon>Betaproteobacteria</taxon>
        <taxon>Burkholderiales</taxon>
        <taxon>Burkholderiaceae</taxon>
        <taxon>Cupriavidus</taxon>
    </lineage>
</organism>
<dbReference type="EMBL" id="JARJLM010000453">
    <property type="protein sequence ID" value="MDF3836671.1"/>
    <property type="molecule type" value="Genomic_DNA"/>
</dbReference>
<gene>
    <name evidence="2" type="ORF">P3W85_27485</name>
</gene>
<evidence type="ECO:0000313" key="3">
    <source>
        <dbReference type="Proteomes" id="UP001216674"/>
    </source>
</evidence>
<evidence type="ECO:0000313" key="2">
    <source>
        <dbReference type="EMBL" id="MDF3836671.1"/>
    </source>
</evidence>
<name>A0ABT6AVL7_9BURK</name>
<dbReference type="InterPro" id="IPR009872">
    <property type="entry name" value="DUF1427"/>
</dbReference>
<feature type="compositionally biased region" description="Low complexity" evidence="1">
    <location>
        <begin position="82"/>
        <end position="91"/>
    </location>
</feature>
<feature type="region of interest" description="Disordered" evidence="1">
    <location>
        <begin position="78"/>
        <end position="105"/>
    </location>
</feature>
<dbReference type="Proteomes" id="UP001216674">
    <property type="component" value="Unassembled WGS sequence"/>
</dbReference>
<protein>
    <submittedName>
        <fullName evidence="2">DUF1427 family protein</fullName>
    </submittedName>
</protein>
<dbReference type="Pfam" id="PF07235">
    <property type="entry name" value="DUF1427"/>
    <property type="match status" value="1"/>
</dbReference>
<comment type="caution">
    <text evidence="2">The sequence shown here is derived from an EMBL/GenBank/DDBJ whole genome shotgun (WGS) entry which is preliminary data.</text>
</comment>